<evidence type="ECO:0000256" key="1">
    <source>
        <dbReference type="ARBA" id="ARBA00022729"/>
    </source>
</evidence>
<evidence type="ECO:0000313" key="4">
    <source>
        <dbReference type="Proteomes" id="UP000309340"/>
    </source>
</evidence>
<sequence length="135" mass="15015">MATLEYLGGDPLDPGVWRKSEKPLLQNREDGLGPYGPGHGCFLHAGGETVALFHATDRDTDGNQNRRCRMQRVRWTSSGPDMGGYVGAQTNDVEAFLQERPPERERSTESNKLTQLRSLLHALTGAVQEVEHEEL</sequence>
<dbReference type="PANTHER" id="PTHR43817:SF1">
    <property type="entry name" value="HYDROLASE, FAMILY 43, PUTATIVE (AFU_ORTHOLOGUE AFUA_3G01660)-RELATED"/>
    <property type="match status" value="1"/>
</dbReference>
<dbReference type="OrthoDB" id="272289at2759"/>
<dbReference type="SUPFAM" id="SSF75005">
    <property type="entry name" value="Arabinanase/levansucrase/invertase"/>
    <property type="match status" value="1"/>
</dbReference>
<dbReference type="Proteomes" id="UP000309340">
    <property type="component" value="Unassembled WGS sequence"/>
</dbReference>
<accession>A0A4U0XFC4</accession>
<dbReference type="AlphaFoldDB" id="A0A4U0XFC4"/>
<name>A0A4U0XFC4_9PEZI</name>
<dbReference type="GO" id="GO:0016787">
    <property type="term" value="F:hydrolase activity"/>
    <property type="evidence" value="ECO:0007669"/>
    <property type="project" value="UniProtKB-KW"/>
</dbReference>
<keyword evidence="1" id="KW-0732">Signal</keyword>
<protein>
    <submittedName>
        <fullName evidence="3">Uncharacterized protein</fullName>
    </submittedName>
</protein>
<proteinExistence type="predicted"/>
<keyword evidence="2" id="KW-0378">Hydrolase</keyword>
<dbReference type="EMBL" id="NAJQ01000209">
    <property type="protein sequence ID" value="TKA74911.1"/>
    <property type="molecule type" value="Genomic_DNA"/>
</dbReference>
<dbReference type="InterPro" id="IPR023296">
    <property type="entry name" value="Glyco_hydro_beta-prop_sf"/>
</dbReference>
<evidence type="ECO:0000313" key="3">
    <source>
        <dbReference type="EMBL" id="TKA74911.1"/>
    </source>
</evidence>
<comment type="caution">
    <text evidence="3">The sequence shown here is derived from an EMBL/GenBank/DDBJ whole genome shotgun (WGS) entry which is preliminary data.</text>
</comment>
<dbReference type="Gene3D" id="2.115.10.20">
    <property type="entry name" value="Glycosyl hydrolase domain, family 43"/>
    <property type="match status" value="1"/>
</dbReference>
<reference evidence="3 4" key="1">
    <citation type="submission" date="2017-03" db="EMBL/GenBank/DDBJ databases">
        <title>Genomes of endolithic fungi from Antarctica.</title>
        <authorList>
            <person name="Coleine C."/>
            <person name="Masonjones S."/>
            <person name="Stajich J.E."/>
        </authorList>
    </citation>
    <scope>NUCLEOTIDE SEQUENCE [LARGE SCALE GENOMIC DNA]</scope>
    <source>
        <strain evidence="3 4">CCFEE 5184</strain>
    </source>
</reference>
<evidence type="ECO:0000256" key="2">
    <source>
        <dbReference type="ARBA" id="ARBA00022801"/>
    </source>
</evidence>
<organism evidence="3 4">
    <name type="scientific">Friedmanniomyces simplex</name>
    <dbReference type="NCBI Taxonomy" id="329884"/>
    <lineage>
        <taxon>Eukaryota</taxon>
        <taxon>Fungi</taxon>
        <taxon>Dikarya</taxon>
        <taxon>Ascomycota</taxon>
        <taxon>Pezizomycotina</taxon>
        <taxon>Dothideomycetes</taxon>
        <taxon>Dothideomycetidae</taxon>
        <taxon>Mycosphaerellales</taxon>
        <taxon>Teratosphaeriaceae</taxon>
        <taxon>Friedmanniomyces</taxon>
    </lineage>
</organism>
<dbReference type="PANTHER" id="PTHR43817">
    <property type="entry name" value="GLYCOSYL HYDROLASE"/>
    <property type="match status" value="1"/>
</dbReference>
<gene>
    <name evidence="3" type="ORF">B0A55_03751</name>
</gene>
<keyword evidence="4" id="KW-1185">Reference proteome</keyword>
<dbReference type="STRING" id="329884.A0A4U0XFC4"/>